<evidence type="ECO:0000313" key="7">
    <source>
        <dbReference type="Proteomes" id="UP001058533"/>
    </source>
</evidence>
<feature type="region of interest" description="Disordered" evidence="4">
    <location>
        <begin position="345"/>
        <end position="379"/>
    </location>
</feature>
<dbReference type="EMBL" id="CP101740">
    <property type="protein sequence ID" value="UUL83618.1"/>
    <property type="molecule type" value="Genomic_DNA"/>
</dbReference>
<name>A0ABY5LC86_9SPHN</name>
<organism evidence="6 7">
    <name type="scientific">Sphingomonas qomolangmaensis</name>
    <dbReference type="NCBI Taxonomy" id="2918765"/>
    <lineage>
        <taxon>Bacteria</taxon>
        <taxon>Pseudomonadati</taxon>
        <taxon>Pseudomonadota</taxon>
        <taxon>Alphaproteobacteria</taxon>
        <taxon>Sphingomonadales</taxon>
        <taxon>Sphingomonadaceae</taxon>
        <taxon>Sphingomonas</taxon>
    </lineage>
</organism>
<feature type="region of interest" description="Disordered" evidence="4">
    <location>
        <begin position="276"/>
        <end position="296"/>
    </location>
</feature>
<comment type="similarity">
    <text evidence="1 3">Belongs to the short-chain dehydrogenases/reductases (SDR) family.</text>
</comment>
<dbReference type="Gene3D" id="3.40.50.720">
    <property type="entry name" value="NAD(P)-binding Rossmann-like Domain"/>
    <property type="match status" value="1"/>
</dbReference>
<dbReference type="PRINTS" id="PR00080">
    <property type="entry name" value="SDRFAMILY"/>
</dbReference>
<feature type="compositionally biased region" description="Basic and acidic residues" evidence="4">
    <location>
        <begin position="285"/>
        <end position="296"/>
    </location>
</feature>
<dbReference type="InterPro" id="IPR057326">
    <property type="entry name" value="KR_dom"/>
</dbReference>
<dbReference type="SMART" id="SM00822">
    <property type="entry name" value="PKS_KR"/>
    <property type="match status" value="1"/>
</dbReference>
<evidence type="ECO:0000313" key="6">
    <source>
        <dbReference type="EMBL" id="UUL83618.1"/>
    </source>
</evidence>
<evidence type="ECO:0000259" key="5">
    <source>
        <dbReference type="SMART" id="SM00822"/>
    </source>
</evidence>
<dbReference type="InterPro" id="IPR036291">
    <property type="entry name" value="NAD(P)-bd_dom_sf"/>
</dbReference>
<keyword evidence="7" id="KW-1185">Reference proteome</keyword>
<dbReference type="RefSeq" id="WP_256507457.1">
    <property type="nucleotide sequence ID" value="NZ_CP101740.1"/>
</dbReference>
<dbReference type="InterPro" id="IPR002347">
    <property type="entry name" value="SDR_fam"/>
</dbReference>
<evidence type="ECO:0000256" key="4">
    <source>
        <dbReference type="SAM" id="MobiDB-lite"/>
    </source>
</evidence>
<reference evidence="6" key="1">
    <citation type="submission" date="2022-07" db="EMBL/GenBank/DDBJ databases">
        <title>Sphingomonas sp. nov., a novel bacterium isolated from the north slope of the Mount Everest.</title>
        <authorList>
            <person name="Cui X."/>
            <person name="Liu Y."/>
        </authorList>
    </citation>
    <scope>NUCLEOTIDE SEQUENCE</scope>
    <source>
        <strain evidence="6">S5-59</strain>
    </source>
</reference>
<dbReference type="PANTHER" id="PTHR44196:SF1">
    <property type="entry name" value="DEHYDROGENASE_REDUCTASE SDR FAMILY MEMBER 7B"/>
    <property type="match status" value="1"/>
</dbReference>
<accession>A0ABY5LC86</accession>
<evidence type="ECO:0000256" key="3">
    <source>
        <dbReference type="RuleBase" id="RU000363"/>
    </source>
</evidence>
<sequence length="379" mass="39948">MAIALKPLAEQTIVITGASSGIGLATARRAARAGARVVLVARNEDAVREAAEGIILRGGKAAYIALDVADEDAPQRIGALADQRFGGFDTWVNNAAAAMYAELLDTSIEEHRRVFEVGYFALVRASLFAVPRLDERGGGALINIGSVLSERAISLQGAYSAAKHAVLGFTEALRTEVEAAGKPVSITLIKPAGIDTPYPEHARNKIGAPARIPPVVYDPELVAKAICFAAANRKRELTVGGVGLMISGLGNAMPRMTDLVIESFMGRTAQTIDQPAEVGAEDNLFEPRKDGRERSNQDIYVRRQSVTLEAQMRPLAAATVIAGLGAAAYLLTRKPQPPVFAVQATGAHQPDGTDSSASFAAGIADESTIPEAEPSVRTE</sequence>
<proteinExistence type="inferred from homology"/>
<keyword evidence="2" id="KW-0560">Oxidoreductase</keyword>
<evidence type="ECO:0000256" key="2">
    <source>
        <dbReference type="ARBA" id="ARBA00023002"/>
    </source>
</evidence>
<dbReference type="Pfam" id="PF00106">
    <property type="entry name" value="adh_short"/>
    <property type="match status" value="1"/>
</dbReference>
<dbReference type="SUPFAM" id="SSF51735">
    <property type="entry name" value="NAD(P)-binding Rossmann-fold domains"/>
    <property type="match status" value="1"/>
</dbReference>
<dbReference type="PRINTS" id="PR00081">
    <property type="entry name" value="GDHRDH"/>
</dbReference>
<dbReference type="PANTHER" id="PTHR44196">
    <property type="entry name" value="DEHYDROGENASE/REDUCTASE SDR FAMILY MEMBER 7B"/>
    <property type="match status" value="1"/>
</dbReference>
<dbReference type="NCBIfam" id="NF005495">
    <property type="entry name" value="PRK07109.1"/>
    <property type="match status" value="1"/>
</dbReference>
<feature type="domain" description="Ketoreductase" evidence="5">
    <location>
        <begin position="11"/>
        <end position="192"/>
    </location>
</feature>
<gene>
    <name evidence="6" type="ORF">NMP03_05215</name>
</gene>
<evidence type="ECO:0000256" key="1">
    <source>
        <dbReference type="ARBA" id="ARBA00006484"/>
    </source>
</evidence>
<dbReference type="PROSITE" id="PS00061">
    <property type="entry name" value="ADH_SHORT"/>
    <property type="match status" value="1"/>
</dbReference>
<protein>
    <submittedName>
        <fullName evidence="6">SDR family oxidoreductase</fullName>
    </submittedName>
</protein>
<dbReference type="InterPro" id="IPR020904">
    <property type="entry name" value="Sc_DH/Rdtase_CS"/>
</dbReference>
<dbReference type="Proteomes" id="UP001058533">
    <property type="component" value="Chromosome"/>
</dbReference>